<feature type="transmembrane region" description="Helical" evidence="6">
    <location>
        <begin position="85"/>
        <end position="108"/>
    </location>
</feature>
<proteinExistence type="predicted"/>
<dbReference type="EMBL" id="CP060204">
    <property type="protein sequence ID" value="QNH54464.1"/>
    <property type="molecule type" value="Genomic_DNA"/>
</dbReference>
<name>A0A7G7VK21_9FIRM</name>
<keyword evidence="5 6" id="KW-0472">Membrane</keyword>
<evidence type="ECO:0000313" key="9">
    <source>
        <dbReference type="Proteomes" id="UP000515480"/>
    </source>
</evidence>
<dbReference type="InterPro" id="IPR052714">
    <property type="entry name" value="MFS_Exporter"/>
</dbReference>
<dbReference type="InterPro" id="IPR020846">
    <property type="entry name" value="MFS_dom"/>
</dbReference>
<dbReference type="KEGG" id="stim:H1B31_00340"/>
<sequence>MNQQGERQKIWTREFIGMSLSNTFIYVAQYAMIAALPIVIMTEYGGGDVEAGLAMTFFQIGTVVARPCAGILIDAVNKRRLMISILTVFFILMCSFAFAATLSALYGLRLVHGVVFAVATTTAAALAALILPPARKGEGIGYFALSTNLAMVAGPMIGLLILEYFTPTVLFAALSVLAAISIAAGGAHRLPDEIILPAKTGRALSVTTFIERRALAPALIAGILFFAYGSVLTFIPLYTRSLGLSSETSLFYACYAGAILVTRPFVGRIFDRKGSDYTVYPGLALFAAGMFLLGNIEGLSGLIAASLLLGAGFGAVTPALQTLAVRSAPPARAGVATATYFWSLDISVGLAAAGLGVVAVTYGYAFTYSIVDVAVIALGAVCYALWRRSART</sequence>
<reference evidence="8 9" key="1">
    <citation type="submission" date="2020-07" db="EMBL/GenBank/DDBJ databases">
        <title>Complete genome and description of Selenomonas timonensis sp. nov., a new bacterium isolated from a gingivitis subject.</title>
        <authorList>
            <person name="Antezack A."/>
        </authorList>
    </citation>
    <scope>NUCLEOTIDE SEQUENCE [LARGE SCALE GENOMIC DNA]</scope>
    <source>
        <strain evidence="8 9">Marseille-Q3039</strain>
    </source>
</reference>
<dbReference type="Gene3D" id="1.20.1250.20">
    <property type="entry name" value="MFS general substrate transporter like domains"/>
    <property type="match status" value="1"/>
</dbReference>
<feature type="transmembrane region" description="Helical" evidence="6">
    <location>
        <begin position="250"/>
        <end position="270"/>
    </location>
</feature>
<feature type="transmembrane region" description="Helical" evidence="6">
    <location>
        <begin position="114"/>
        <end position="131"/>
    </location>
</feature>
<keyword evidence="3 6" id="KW-0812">Transmembrane</keyword>
<dbReference type="GO" id="GO:0022857">
    <property type="term" value="F:transmembrane transporter activity"/>
    <property type="evidence" value="ECO:0007669"/>
    <property type="project" value="InterPro"/>
</dbReference>
<feature type="transmembrane region" description="Helical" evidence="6">
    <location>
        <begin position="168"/>
        <end position="187"/>
    </location>
</feature>
<evidence type="ECO:0000313" key="8">
    <source>
        <dbReference type="EMBL" id="QNH54464.1"/>
    </source>
</evidence>
<feature type="domain" description="Major facilitator superfamily (MFS) profile" evidence="7">
    <location>
        <begin position="15"/>
        <end position="391"/>
    </location>
</feature>
<dbReference type="CDD" id="cd17489">
    <property type="entry name" value="MFS_YfcJ_like"/>
    <property type="match status" value="1"/>
</dbReference>
<evidence type="ECO:0000256" key="6">
    <source>
        <dbReference type="SAM" id="Phobius"/>
    </source>
</evidence>
<dbReference type="PANTHER" id="PTHR23531">
    <property type="entry name" value="QUINOLENE RESISTANCE PROTEIN NORA"/>
    <property type="match status" value="1"/>
</dbReference>
<keyword evidence="9" id="KW-1185">Reference proteome</keyword>
<keyword evidence="2" id="KW-0813">Transport</keyword>
<dbReference type="PANTHER" id="PTHR23531:SF2">
    <property type="entry name" value="PERMEASE"/>
    <property type="match status" value="1"/>
</dbReference>
<evidence type="ECO:0000256" key="4">
    <source>
        <dbReference type="ARBA" id="ARBA00022989"/>
    </source>
</evidence>
<organism evidence="8 9">
    <name type="scientific">Selenomonas timonae</name>
    <dbReference type="NCBI Taxonomy" id="2754044"/>
    <lineage>
        <taxon>Bacteria</taxon>
        <taxon>Bacillati</taxon>
        <taxon>Bacillota</taxon>
        <taxon>Negativicutes</taxon>
        <taxon>Selenomonadales</taxon>
        <taxon>Selenomonadaceae</taxon>
        <taxon>Selenomonas</taxon>
    </lineage>
</organism>
<protein>
    <submittedName>
        <fullName evidence="8">MFS transporter</fullName>
    </submittedName>
</protein>
<feature type="transmembrane region" description="Helical" evidence="6">
    <location>
        <begin position="52"/>
        <end position="73"/>
    </location>
</feature>
<gene>
    <name evidence="8" type="ORF">H1B31_00340</name>
</gene>
<dbReference type="GO" id="GO:0005886">
    <property type="term" value="C:plasma membrane"/>
    <property type="evidence" value="ECO:0007669"/>
    <property type="project" value="UniProtKB-SubCell"/>
</dbReference>
<dbReference type="InterPro" id="IPR036259">
    <property type="entry name" value="MFS_trans_sf"/>
</dbReference>
<evidence type="ECO:0000256" key="2">
    <source>
        <dbReference type="ARBA" id="ARBA00022448"/>
    </source>
</evidence>
<evidence type="ECO:0000256" key="5">
    <source>
        <dbReference type="ARBA" id="ARBA00023136"/>
    </source>
</evidence>
<comment type="subcellular location">
    <subcellularLocation>
        <location evidence="1">Cell membrane</location>
        <topology evidence="1">Multi-pass membrane protein</topology>
    </subcellularLocation>
</comment>
<feature type="transmembrane region" description="Helical" evidence="6">
    <location>
        <begin position="214"/>
        <end position="238"/>
    </location>
</feature>
<feature type="transmembrane region" description="Helical" evidence="6">
    <location>
        <begin position="366"/>
        <end position="386"/>
    </location>
</feature>
<dbReference type="PROSITE" id="PS50850">
    <property type="entry name" value="MFS"/>
    <property type="match status" value="1"/>
</dbReference>
<feature type="transmembrane region" description="Helical" evidence="6">
    <location>
        <begin position="337"/>
        <end position="360"/>
    </location>
</feature>
<feature type="transmembrane region" description="Helical" evidence="6">
    <location>
        <begin position="143"/>
        <end position="162"/>
    </location>
</feature>
<evidence type="ECO:0000259" key="7">
    <source>
        <dbReference type="PROSITE" id="PS50850"/>
    </source>
</evidence>
<dbReference type="AlphaFoldDB" id="A0A7G7VK21"/>
<feature type="transmembrane region" description="Helical" evidence="6">
    <location>
        <begin position="302"/>
        <end position="325"/>
    </location>
</feature>
<feature type="transmembrane region" description="Helical" evidence="6">
    <location>
        <begin position="277"/>
        <end position="296"/>
    </location>
</feature>
<dbReference type="SUPFAM" id="SSF103473">
    <property type="entry name" value="MFS general substrate transporter"/>
    <property type="match status" value="1"/>
</dbReference>
<evidence type="ECO:0000256" key="3">
    <source>
        <dbReference type="ARBA" id="ARBA00022692"/>
    </source>
</evidence>
<evidence type="ECO:0000256" key="1">
    <source>
        <dbReference type="ARBA" id="ARBA00004651"/>
    </source>
</evidence>
<dbReference type="RefSeq" id="WP_185980442.1">
    <property type="nucleotide sequence ID" value="NZ_CP060204.1"/>
</dbReference>
<feature type="transmembrane region" description="Helical" evidence="6">
    <location>
        <begin position="20"/>
        <end position="40"/>
    </location>
</feature>
<dbReference type="Proteomes" id="UP000515480">
    <property type="component" value="Chromosome"/>
</dbReference>
<accession>A0A7G7VK21</accession>
<keyword evidence="4 6" id="KW-1133">Transmembrane helix</keyword>
<dbReference type="InterPro" id="IPR011701">
    <property type="entry name" value="MFS"/>
</dbReference>
<dbReference type="Pfam" id="PF07690">
    <property type="entry name" value="MFS_1"/>
    <property type="match status" value="1"/>
</dbReference>